<evidence type="ECO:0000256" key="2">
    <source>
        <dbReference type="ARBA" id="ARBA00023125"/>
    </source>
</evidence>
<dbReference type="InterPro" id="IPR036388">
    <property type="entry name" value="WH-like_DNA-bd_sf"/>
</dbReference>
<evidence type="ECO:0000256" key="1">
    <source>
        <dbReference type="ARBA" id="ARBA00023015"/>
    </source>
</evidence>
<dbReference type="Pfam" id="PF07729">
    <property type="entry name" value="FCD"/>
    <property type="match status" value="1"/>
</dbReference>
<sequence>MAIAPSPFPSRTQYVLEAIKHEILAGRLQPGRPLVEAELAAQFGVSKTPVREALKTLAGSGLVVMSQYKGATVRAVDAEMAHDVYDVRLLLEPEALRRSIEGKMPITGAEKALARAEHAADEAERSLANRDFHRELYVHCGNPLLISMLDDVREQAALVSTVAWSTNPSWQKEADEHAAILRLVRAGQAGPAVERLREHIASFVHRAFPTEGSPVPPVPVVPADPIPADPMGPMATKVTEADLESLKVMEEMDAGHPDDPGTP</sequence>
<dbReference type="PROSITE" id="PS50949">
    <property type="entry name" value="HTH_GNTR"/>
    <property type="match status" value="1"/>
</dbReference>
<dbReference type="CDD" id="cd07377">
    <property type="entry name" value="WHTH_GntR"/>
    <property type="match status" value="1"/>
</dbReference>
<dbReference type="InterPro" id="IPR008920">
    <property type="entry name" value="TF_FadR/GntR_C"/>
</dbReference>
<evidence type="ECO:0000313" key="6">
    <source>
        <dbReference type="Proteomes" id="UP000540423"/>
    </source>
</evidence>
<dbReference type="PANTHER" id="PTHR43537:SF24">
    <property type="entry name" value="GLUCONATE OPERON TRANSCRIPTIONAL REPRESSOR"/>
    <property type="match status" value="1"/>
</dbReference>
<evidence type="ECO:0000259" key="4">
    <source>
        <dbReference type="PROSITE" id="PS50949"/>
    </source>
</evidence>
<accession>A0A7X0LS80</accession>
<dbReference type="Gene3D" id="1.20.120.530">
    <property type="entry name" value="GntR ligand-binding domain-like"/>
    <property type="match status" value="1"/>
</dbReference>
<dbReference type="PRINTS" id="PR00035">
    <property type="entry name" value="HTHGNTR"/>
</dbReference>
<keyword evidence="6" id="KW-1185">Reference proteome</keyword>
<protein>
    <submittedName>
        <fullName evidence="5">DNA-binding GntR family transcriptional regulator</fullName>
    </submittedName>
</protein>
<dbReference type="Pfam" id="PF00392">
    <property type="entry name" value="GntR"/>
    <property type="match status" value="1"/>
</dbReference>
<dbReference type="GO" id="GO:0003700">
    <property type="term" value="F:DNA-binding transcription factor activity"/>
    <property type="evidence" value="ECO:0007669"/>
    <property type="project" value="InterPro"/>
</dbReference>
<name>A0A7X0LS80_9ACTN</name>
<dbReference type="SMART" id="SM00895">
    <property type="entry name" value="FCD"/>
    <property type="match status" value="1"/>
</dbReference>
<dbReference type="Gene3D" id="1.10.10.10">
    <property type="entry name" value="Winged helix-like DNA-binding domain superfamily/Winged helix DNA-binding domain"/>
    <property type="match status" value="1"/>
</dbReference>
<proteinExistence type="predicted"/>
<reference evidence="5 6" key="1">
    <citation type="submission" date="2020-08" db="EMBL/GenBank/DDBJ databases">
        <title>Genomic Encyclopedia of Type Strains, Phase IV (KMG-IV): sequencing the most valuable type-strain genomes for metagenomic binning, comparative biology and taxonomic classification.</title>
        <authorList>
            <person name="Goeker M."/>
        </authorList>
    </citation>
    <scope>NUCLEOTIDE SEQUENCE [LARGE SCALE GENOMIC DNA]</scope>
    <source>
        <strain evidence="5 6">DSM 40141</strain>
    </source>
</reference>
<comment type="caution">
    <text evidence="5">The sequence shown here is derived from an EMBL/GenBank/DDBJ whole genome shotgun (WGS) entry which is preliminary data.</text>
</comment>
<keyword evidence="3" id="KW-0804">Transcription</keyword>
<dbReference type="SUPFAM" id="SSF48008">
    <property type="entry name" value="GntR ligand-binding domain-like"/>
    <property type="match status" value="1"/>
</dbReference>
<keyword evidence="1" id="KW-0805">Transcription regulation</keyword>
<keyword evidence="2 5" id="KW-0238">DNA-binding</keyword>
<dbReference type="Proteomes" id="UP000540423">
    <property type="component" value="Unassembled WGS sequence"/>
</dbReference>
<gene>
    <name evidence="5" type="ORF">HNQ79_005487</name>
</gene>
<organism evidence="5 6">
    <name type="scientific">Streptomyces candidus</name>
    <dbReference type="NCBI Taxonomy" id="67283"/>
    <lineage>
        <taxon>Bacteria</taxon>
        <taxon>Bacillati</taxon>
        <taxon>Actinomycetota</taxon>
        <taxon>Actinomycetes</taxon>
        <taxon>Kitasatosporales</taxon>
        <taxon>Streptomycetaceae</taxon>
        <taxon>Streptomyces</taxon>
    </lineage>
</organism>
<dbReference type="EMBL" id="JACHEM010000016">
    <property type="protein sequence ID" value="MBB6438975.1"/>
    <property type="molecule type" value="Genomic_DNA"/>
</dbReference>
<feature type="domain" description="HTH gntR-type" evidence="4">
    <location>
        <begin position="9"/>
        <end position="76"/>
    </location>
</feature>
<dbReference type="InterPro" id="IPR036390">
    <property type="entry name" value="WH_DNA-bd_sf"/>
</dbReference>
<dbReference type="SUPFAM" id="SSF46785">
    <property type="entry name" value="Winged helix' DNA-binding domain"/>
    <property type="match status" value="1"/>
</dbReference>
<dbReference type="PANTHER" id="PTHR43537">
    <property type="entry name" value="TRANSCRIPTIONAL REGULATOR, GNTR FAMILY"/>
    <property type="match status" value="1"/>
</dbReference>
<evidence type="ECO:0000256" key="3">
    <source>
        <dbReference type="ARBA" id="ARBA00023163"/>
    </source>
</evidence>
<dbReference type="AlphaFoldDB" id="A0A7X0LS80"/>
<dbReference type="GO" id="GO:0003677">
    <property type="term" value="F:DNA binding"/>
    <property type="evidence" value="ECO:0007669"/>
    <property type="project" value="UniProtKB-KW"/>
</dbReference>
<dbReference type="SMART" id="SM00345">
    <property type="entry name" value="HTH_GNTR"/>
    <property type="match status" value="1"/>
</dbReference>
<evidence type="ECO:0000313" key="5">
    <source>
        <dbReference type="EMBL" id="MBB6438975.1"/>
    </source>
</evidence>
<dbReference type="InterPro" id="IPR000524">
    <property type="entry name" value="Tscrpt_reg_HTH_GntR"/>
</dbReference>
<dbReference type="InterPro" id="IPR011711">
    <property type="entry name" value="GntR_C"/>
</dbReference>